<dbReference type="InParanoid" id="A0A168PWB6"/>
<protein>
    <submittedName>
        <fullName evidence="2">Uncharacterized protein</fullName>
    </submittedName>
</protein>
<dbReference type="AlphaFoldDB" id="A0A168PWB6"/>
<reference evidence="2" key="1">
    <citation type="submission" date="2016-04" db="EMBL/GenBank/DDBJ databases">
        <authorList>
            <person name="Evans L.H."/>
            <person name="Alamgir A."/>
            <person name="Owens N."/>
            <person name="Weber N.D."/>
            <person name="Virtaneva K."/>
            <person name="Barbian K."/>
            <person name="Babar A."/>
            <person name="Rosenke K."/>
        </authorList>
    </citation>
    <scope>NUCLEOTIDE SEQUENCE [LARGE SCALE GENOMIC DNA]</scope>
    <source>
        <strain evidence="2">CBS 101.48</strain>
    </source>
</reference>
<dbReference type="Gene3D" id="3.40.50.10680">
    <property type="entry name" value="CofD-like domains"/>
    <property type="match status" value="1"/>
</dbReference>
<feature type="compositionally biased region" description="Polar residues" evidence="1">
    <location>
        <begin position="434"/>
        <end position="450"/>
    </location>
</feature>
<accession>A0A168PWB6</accession>
<keyword evidence="3" id="KW-1185">Reference proteome</keyword>
<dbReference type="OMA" id="EWSLIVE"/>
<sequence length="547" mass="60831">MQDPSFVIISGGSACNFISSTFQSITPNVCYVLGISDNGGSTSELLRVLGGPSIGDLRSRLTRLITTDGTDALERMAIKELMSYRLPCHGDEHKVRDEWSLIVEGRHRLWHQISIEKKETIRGFLVAFNSEILKRAHKHFNFRNGSIGNFFLTGARLFFGSLEAAIFLFSAITAIRDTNVVPVINTNHTAAIAGKLNHSVFIEQINSPVFPFVAILENGQTLRGQCEISHPGENKSSHSRLMNPIDAFSKLALPNSPIRSNSDEEVNENLVFSKLSEEKLSAAIRRIYYMNEYGQEIYPLPNPKVIGYLSERNTLVYSIGSLYTSILPCLILRGVGNAIANSSSLKYKVLILNGTPDRETDCYSAVDFIGTITNALNESQLIDARHHYYDTHMDEEMMAAGSYHQMDTYPRPVNHGFRQWPPPPPKPMSRPPSTLYQSYHQPSSESLTRALNGSRGDRFLEPLQTSISSSGFRTPPFPSSLIPNSPPSAFITHLIYLKNSEIPVDVPVIQNLGIKCISVEGDPLSSKPHYQADKLQVVLESLLKHSP</sequence>
<dbReference type="PANTHER" id="PTHR31240:SF0">
    <property type="entry name" value="MATERNAL EFFECT EMBRYO ARREST 18"/>
    <property type="match status" value="1"/>
</dbReference>
<dbReference type="InterPro" id="IPR002882">
    <property type="entry name" value="CofD"/>
</dbReference>
<dbReference type="OrthoDB" id="10267139at2759"/>
<feature type="region of interest" description="Disordered" evidence="1">
    <location>
        <begin position="416"/>
        <end position="450"/>
    </location>
</feature>
<name>A0A168PWB6_ABSGL</name>
<dbReference type="InterPro" id="IPR038136">
    <property type="entry name" value="CofD-like_dom_sf"/>
</dbReference>
<evidence type="ECO:0000313" key="2">
    <source>
        <dbReference type="EMBL" id="SAM03096.1"/>
    </source>
</evidence>
<dbReference type="GO" id="GO:0043743">
    <property type="term" value="F:LPPG:FO 2-phospho-L-lactate transferase activity"/>
    <property type="evidence" value="ECO:0007669"/>
    <property type="project" value="InterPro"/>
</dbReference>
<dbReference type="STRING" id="4829.A0A168PWB6"/>
<feature type="compositionally biased region" description="Pro residues" evidence="1">
    <location>
        <begin position="420"/>
        <end position="430"/>
    </location>
</feature>
<evidence type="ECO:0000256" key="1">
    <source>
        <dbReference type="SAM" id="MobiDB-lite"/>
    </source>
</evidence>
<dbReference type="Proteomes" id="UP000078561">
    <property type="component" value="Unassembled WGS sequence"/>
</dbReference>
<dbReference type="SUPFAM" id="SSF142338">
    <property type="entry name" value="CofD-like"/>
    <property type="match status" value="1"/>
</dbReference>
<dbReference type="EMBL" id="LT554051">
    <property type="protein sequence ID" value="SAM03096.1"/>
    <property type="molecule type" value="Genomic_DNA"/>
</dbReference>
<gene>
    <name evidence="2" type="primary">ABSGL_08914.1 scaffold 10588</name>
</gene>
<organism evidence="2">
    <name type="scientific">Absidia glauca</name>
    <name type="common">Pin mould</name>
    <dbReference type="NCBI Taxonomy" id="4829"/>
    <lineage>
        <taxon>Eukaryota</taxon>
        <taxon>Fungi</taxon>
        <taxon>Fungi incertae sedis</taxon>
        <taxon>Mucoromycota</taxon>
        <taxon>Mucoromycotina</taxon>
        <taxon>Mucoromycetes</taxon>
        <taxon>Mucorales</taxon>
        <taxon>Cunninghamellaceae</taxon>
        <taxon>Absidia</taxon>
    </lineage>
</organism>
<dbReference type="PANTHER" id="PTHR31240">
    <property type="entry name" value="MATERNAL EFFECT EMBRYO ARREST 18"/>
    <property type="match status" value="1"/>
</dbReference>
<proteinExistence type="predicted"/>
<dbReference type="Pfam" id="PF01933">
    <property type="entry name" value="CofD"/>
    <property type="match status" value="1"/>
</dbReference>
<evidence type="ECO:0000313" key="3">
    <source>
        <dbReference type="Proteomes" id="UP000078561"/>
    </source>
</evidence>